<protein>
    <recommendedName>
        <fullName evidence="5">DUF3261 domain-containing protein</fullName>
    </recommendedName>
</protein>
<feature type="signal peptide" evidence="2">
    <location>
        <begin position="1"/>
        <end position="19"/>
    </location>
</feature>
<evidence type="ECO:0000313" key="3">
    <source>
        <dbReference type="EMBL" id="WBM36749.1"/>
    </source>
</evidence>
<proteinExistence type="predicted"/>
<evidence type="ECO:0000256" key="1">
    <source>
        <dbReference type="SAM" id="MobiDB-lite"/>
    </source>
</evidence>
<dbReference type="PROSITE" id="PS51257">
    <property type="entry name" value="PROKAR_LIPOPROTEIN"/>
    <property type="match status" value="1"/>
</dbReference>
<dbReference type="EMBL" id="CP096916">
    <property type="protein sequence ID" value="WBM36749.1"/>
    <property type="molecule type" value="Genomic_DNA"/>
</dbReference>
<accession>A0ABY7MY02</accession>
<sequence>MKYLWLLSLLVMAACTVQTAGQHVDQPWLEDAVVLDGNSSSSMTHTQSVDKPWLLGEAVPLRKQAVLPSALRSRQTYSFSLETPLPNLDELARRLSLLSDLTVFISPQARLLLTQLPLRAGVGEESELTQQQGLIFEKLRLPALLDQIAAVYGLGWRYQAGRIELYRNETDRLALEQKSGLQPVDGAGGSSDRGMK</sequence>
<reference evidence="3 4" key="1">
    <citation type="submission" date="2022-05" db="EMBL/GenBank/DDBJ databases">
        <title>Complete sequence of strain NY11312.</title>
        <authorList>
            <person name="Zhou D."/>
        </authorList>
    </citation>
    <scope>NUCLEOTIDE SEQUENCE [LARGE SCALE GENOMIC DNA]</scope>
    <source>
        <strain evidence="3 4">NY11312</strain>
    </source>
</reference>
<keyword evidence="2" id="KW-0732">Signal</keyword>
<evidence type="ECO:0000256" key="2">
    <source>
        <dbReference type="SAM" id="SignalP"/>
    </source>
</evidence>
<feature type="chain" id="PRO_5045307679" description="DUF3261 domain-containing protein" evidence="2">
    <location>
        <begin position="20"/>
        <end position="196"/>
    </location>
</feature>
<dbReference type="Proteomes" id="UP001211866">
    <property type="component" value="Chromosome"/>
</dbReference>
<dbReference type="RefSeq" id="WP_270116137.1">
    <property type="nucleotide sequence ID" value="NZ_CP096916.1"/>
</dbReference>
<organism evidence="3 4">
    <name type="scientific">Alcaligenes faecalis</name>
    <dbReference type="NCBI Taxonomy" id="511"/>
    <lineage>
        <taxon>Bacteria</taxon>
        <taxon>Pseudomonadati</taxon>
        <taxon>Pseudomonadota</taxon>
        <taxon>Betaproteobacteria</taxon>
        <taxon>Burkholderiales</taxon>
        <taxon>Alcaligenaceae</taxon>
        <taxon>Alcaligenes</taxon>
    </lineage>
</organism>
<feature type="compositionally biased region" description="Gly residues" evidence="1">
    <location>
        <begin position="186"/>
        <end position="196"/>
    </location>
</feature>
<keyword evidence="4" id="KW-1185">Reference proteome</keyword>
<name>A0ABY7MY02_ALCFA</name>
<evidence type="ECO:0008006" key="5">
    <source>
        <dbReference type="Google" id="ProtNLM"/>
    </source>
</evidence>
<evidence type="ECO:0000313" key="4">
    <source>
        <dbReference type="Proteomes" id="UP001211866"/>
    </source>
</evidence>
<gene>
    <name evidence="3" type="ORF">M2J83_13105</name>
</gene>
<feature type="region of interest" description="Disordered" evidence="1">
    <location>
        <begin position="177"/>
        <end position="196"/>
    </location>
</feature>